<dbReference type="SMART" id="SM00233">
    <property type="entry name" value="PH"/>
    <property type="match status" value="1"/>
</dbReference>
<keyword evidence="3" id="KW-1185">Reference proteome</keyword>
<dbReference type="SUPFAM" id="SSF50729">
    <property type="entry name" value="PH domain-like"/>
    <property type="match status" value="1"/>
</dbReference>
<dbReference type="GeneID" id="106460568"/>
<accession>A0ABM1SHC3</accession>
<sequence>MKINEKNLAQFAVAKTPVDREGWLLKRGEVNKSFQRRWFTLKGNLLFYFEKKGDKDPMGLIILEGCTIELAENEELFAFKIMFHSAGNRTYILSADSQENMESWMKALACASYDYMKLMVAELQRQLDEVNEAERKRKPKMSPPQPLRNSLPVNRSDSCLCRHQAAGSNHRFNPFNTKAEDLSKSDATEDEKKSTNENSGKLMGSKQSFIELHEYYGRHFRKLFEEQRQNRSHNKLQQLE</sequence>
<gene>
    <name evidence="4 5 6" type="primary">LOC106460568</name>
</gene>
<evidence type="ECO:0000313" key="3">
    <source>
        <dbReference type="Proteomes" id="UP000694941"/>
    </source>
</evidence>
<evidence type="ECO:0000313" key="5">
    <source>
        <dbReference type="RefSeq" id="XP_022243027.1"/>
    </source>
</evidence>
<evidence type="ECO:0000259" key="2">
    <source>
        <dbReference type="PROSITE" id="PS50003"/>
    </source>
</evidence>
<dbReference type="RefSeq" id="XP_022243026.1">
    <property type="nucleotide sequence ID" value="XM_022387318.1"/>
</dbReference>
<dbReference type="Gene3D" id="2.30.29.30">
    <property type="entry name" value="Pleckstrin-homology domain (PH domain)/Phosphotyrosine-binding domain (PTB)"/>
    <property type="match status" value="1"/>
</dbReference>
<feature type="compositionally biased region" description="Basic and acidic residues" evidence="1">
    <location>
        <begin position="178"/>
        <end position="195"/>
    </location>
</feature>
<dbReference type="CDD" id="cd13288">
    <property type="entry name" value="PH_Ses"/>
    <property type="match status" value="1"/>
</dbReference>
<protein>
    <submittedName>
        <fullName evidence="4 5">Sesquipedalian-1-like</fullName>
    </submittedName>
</protein>
<evidence type="ECO:0000256" key="1">
    <source>
        <dbReference type="SAM" id="MobiDB-lite"/>
    </source>
</evidence>
<name>A0ABM1SHC3_LIMPO</name>
<reference evidence="4 5" key="1">
    <citation type="submission" date="2025-05" db="UniProtKB">
        <authorList>
            <consortium name="RefSeq"/>
        </authorList>
    </citation>
    <scope>IDENTIFICATION</scope>
    <source>
        <tissue evidence="4 5">Muscle</tissue>
    </source>
</reference>
<dbReference type="InterPro" id="IPR001849">
    <property type="entry name" value="PH_domain"/>
</dbReference>
<dbReference type="Proteomes" id="UP000694941">
    <property type="component" value="Unplaced"/>
</dbReference>
<dbReference type="InterPro" id="IPR011993">
    <property type="entry name" value="PH-like_dom_sf"/>
</dbReference>
<feature type="region of interest" description="Disordered" evidence="1">
    <location>
        <begin position="132"/>
        <end position="155"/>
    </location>
</feature>
<dbReference type="RefSeq" id="XP_022243027.1">
    <property type="nucleotide sequence ID" value="XM_022387319.1"/>
</dbReference>
<dbReference type="Pfam" id="PF00169">
    <property type="entry name" value="PH"/>
    <property type="match status" value="1"/>
</dbReference>
<dbReference type="PROSITE" id="PS50003">
    <property type="entry name" value="PH_DOMAIN"/>
    <property type="match status" value="1"/>
</dbReference>
<organism evidence="3 6">
    <name type="scientific">Limulus polyphemus</name>
    <name type="common">Atlantic horseshoe crab</name>
    <dbReference type="NCBI Taxonomy" id="6850"/>
    <lineage>
        <taxon>Eukaryota</taxon>
        <taxon>Metazoa</taxon>
        <taxon>Ecdysozoa</taxon>
        <taxon>Arthropoda</taxon>
        <taxon>Chelicerata</taxon>
        <taxon>Merostomata</taxon>
        <taxon>Xiphosura</taxon>
        <taxon>Limulidae</taxon>
        <taxon>Limulus</taxon>
    </lineage>
</organism>
<feature type="domain" description="PH" evidence="2">
    <location>
        <begin position="17"/>
        <end position="113"/>
    </location>
</feature>
<dbReference type="RefSeq" id="XP_022243028.1">
    <property type="nucleotide sequence ID" value="XM_022387320.1"/>
</dbReference>
<dbReference type="PANTHER" id="PTHR22902">
    <property type="entry name" value="SESQUIPEDALIAN"/>
    <property type="match status" value="1"/>
</dbReference>
<proteinExistence type="predicted"/>
<dbReference type="PANTHER" id="PTHR22902:SF53">
    <property type="entry name" value="INOSITOL PHOSPHATASE INTERACTING PROTEIN, ISOFORM A"/>
    <property type="match status" value="1"/>
</dbReference>
<feature type="region of interest" description="Disordered" evidence="1">
    <location>
        <begin position="170"/>
        <end position="205"/>
    </location>
</feature>
<dbReference type="InterPro" id="IPR045188">
    <property type="entry name" value="Boi1/Boi2-like"/>
</dbReference>
<evidence type="ECO:0000313" key="4">
    <source>
        <dbReference type="RefSeq" id="XP_022243026.1"/>
    </source>
</evidence>
<evidence type="ECO:0000313" key="6">
    <source>
        <dbReference type="RefSeq" id="XP_022243028.1"/>
    </source>
</evidence>